<name>A0A1X6YP04_9RHOB</name>
<dbReference type="PANTHER" id="PTHR43798">
    <property type="entry name" value="MONOACYLGLYCEROL LIPASE"/>
    <property type="match status" value="1"/>
</dbReference>
<feature type="domain" description="AB hydrolase-1" evidence="1">
    <location>
        <begin position="58"/>
        <end position="296"/>
    </location>
</feature>
<dbReference type="InterPro" id="IPR000073">
    <property type="entry name" value="AB_hydrolase_1"/>
</dbReference>
<dbReference type="OrthoDB" id="9815441at2"/>
<accession>A0A1X6YP04</accession>
<dbReference type="Gene3D" id="3.40.50.1820">
    <property type="entry name" value="alpha/beta hydrolase"/>
    <property type="match status" value="1"/>
</dbReference>
<keyword evidence="2" id="KW-0808">Transferase</keyword>
<organism evidence="2 3">
    <name type="scientific">Pseudooceanicola marinus</name>
    <dbReference type="NCBI Taxonomy" id="396013"/>
    <lineage>
        <taxon>Bacteria</taxon>
        <taxon>Pseudomonadati</taxon>
        <taxon>Pseudomonadota</taxon>
        <taxon>Alphaproteobacteria</taxon>
        <taxon>Rhodobacterales</taxon>
        <taxon>Paracoccaceae</taxon>
        <taxon>Pseudooceanicola</taxon>
    </lineage>
</organism>
<dbReference type="InterPro" id="IPR000639">
    <property type="entry name" value="Epox_hydrolase-like"/>
</dbReference>
<dbReference type="AlphaFoldDB" id="A0A1X6YP04"/>
<sequence length="327" mass="35894">MYVFLGLLSLLILCGLGLALNTLLWKRRAEQTVPPRGAFTRISTGRLHYLDVGAGPEILLIHGLGGQMGNFDCGLIDDLARDHRVIAIDRPGMGYSDRPMTHPCALADHAELMFEIMDKLEIRNPLVVGHSLGGAIAMAMAVQDAERLRGLALLAPLTLRAGTPAEVFDGLRIRSDFLRWLTAWTVATPAALRQADAVIDQVYGPEEMPPNAPTQGGAMLTLRPSHFYNTSRDYMQSGDGLDEMSRKYAGLTVPVRLLYGTEDRILDPQIHGAKLVGRHPQMGLKLVPGGHMLPLTQPKVCAEFIREASDKMRGSLTIRRASPEVYR</sequence>
<evidence type="ECO:0000313" key="2">
    <source>
        <dbReference type="EMBL" id="SLN27161.1"/>
    </source>
</evidence>
<dbReference type="PRINTS" id="PR00412">
    <property type="entry name" value="EPOXHYDRLASE"/>
</dbReference>
<dbReference type="GO" id="GO:0004742">
    <property type="term" value="F:dihydrolipoyllysine-residue acetyltransferase activity"/>
    <property type="evidence" value="ECO:0007669"/>
    <property type="project" value="UniProtKB-EC"/>
</dbReference>
<dbReference type="EC" id="2.3.1.12" evidence="2"/>
<dbReference type="Proteomes" id="UP000193963">
    <property type="component" value="Unassembled WGS sequence"/>
</dbReference>
<dbReference type="Pfam" id="PF00561">
    <property type="entry name" value="Abhydrolase_1"/>
    <property type="match status" value="1"/>
</dbReference>
<dbReference type="InterPro" id="IPR050266">
    <property type="entry name" value="AB_hydrolase_sf"/>
</dbReference>
<keyword evidence="3" id="KW-1185">Reference proteome</keyword>
<reference evidence="2 3" key="1">
    <citation type="submission" date="2017-03" db="EMBL/GenBank/DDBJ databases">
        <authorList>
            <person name="Afonso C.L."/>
            <person name="Miller P.J."/>
            <person name="Scott M.A."/>
            <person name="Spackman E."/>
            <person name="Goraichik I."/>
            <person name="Dimitrov K.M."/>
            <person name="Suarez D.L."/>
            <person name="Swayne D.E."/>
        </authorList>
    </citation>
    <scope>NUCLEOTIDE SEQUENCE [LARGE SCALE GENOMIC DNA]</scope>
    <source>
        <strain evidence="2 3">CECT 7751</strain>
    </source>
</reference>
<dbReference type="InterPro" id="IPR029058">
    <property type="entry name" value="AB_hydrolase_fold"/>
</dbReference>
<keyword evidence="2" id="KW-0012">Acyltransferase</keyword>
<gene>
    <name evidence="2" type="primary">acoC</name>
    <name evidence="2" type="ORF">PSM7751_01028</name>
</gene>
<dbReference type="EMBL" id="FWFN01000002">
    <property type="protein sequence ID" value="SLN27161.1"/>
    <property type="molecule type" value="Genomic_DNA"/>
</dbReference>
<dbReference type="SUPFAM" id="SSF53474">
    <property type="entry name" value="alpha/beta-Hydrolases"/>
    <property type="match status" value="1"/>
</dbReference>
<protein>
    <submittedName>
        <fullName evidence="2">Dihydrolipoyllysine-residue acetyltransferase component of acetoin cleaving system</fullName>
        <ecNumber evidence="2">2.3.1.12</ecNumber>
    </submittedName>
</protein>
<evidence type="ECO:0000313" key="3">
    <source>
        <dbReference type="Proteomes" id="UP000193963"/>
    </source>
</evidence>
<proteinExistence type="predicted"/>
<dbReference type="PRINTS" id="PR00111">
    <property type="entry name" value="ABHYDROLASE"/>
</dbReference>
<dbReference type="RefSeq" id="WP_085886931.1">
    <property type="nucleotide sequence ID" value="NZ_FWFN01000002.1"/>
</dbReference>
<evidence type="ECO:0000259" key="1">
    <source>
        <dbReference type="Pfam" id="PF00561"/>
    </source>
</evidence>